<proteinExistence type="predicted"/>
<accession>A0ABT1FKZ9</accession>
<organism evidence="1 2">
    <name type="scientific">Runella salmonicolor</name>
    <dbReference type="NCBI Taxonomy" id="2950278"/>
    <lineage>
        <taxon>Bacteria</taxon>
        <taxon>Pseudomonadati</taxon>
        <taxon>Bacteroidota</taxon>
        <taxon>Cytophagia</taxon>
        <taxon>Cytophagales</taxon>
        <taxon>Spirosomataceae</taxon>
        <taxon>Runella</taxon>
    </lineage>
</organism>
<dbReference type="Gene3D" id="3.40.50.2000">
    <property type="entry name" value="Glycogen Phosphorylase B"/>
    <property type="match status" value="1"/>
</dbReference>
<reference evidence="1 2" key="1">
    <citation type="submission" date="2022-06" db="EMBL/GenBank/DDBJ databases">
        <title>Runella sp. S5 genome sequencing.</title>
        <authorList>
            <person name="Park S."/>
        </authorList>
    </citation>
    <scope>NUCLEOTIDE SEQUENCE [LARGE SCALE GENOMIC DNA]</scope>
    <source>
        <strain evidence="1 2">S5</strain>
    </source>
</reference>
<dbReference type="SUPFAM" id="SSF53756">
    <property type="entry name" value="UDP-Glycosyltransferase/glycogen phosphorylase"/>
    <property type="match status" value="1"/>
</dbReference>
<sequence>MKVYLDPWTDVDYTAFYIQGLYEMYGRKNVMFSQRYFKGQKPNRALKFVVESEAKTIRYLIDWSDATTVEPEDYEWCDFYGKINYNEKATPEELRAKIIRMAPGFGIKIWNLYQSAFLAGSNYLKSNPPLKQTKRFLSKYIKQNRHLPIEGYQPRQSKSDYVFSVSALWNSDEWIRNDETVNLYRARFFEVCKSIKNLHFEGGFVYSQIKNMNPRFQHLMLDTDWILKEEYIAKIKDSTLVFNTPAWAMCHGWKLGEYLALGKAIISTPLINDLPVPLEHGKHIHYVSGEEDEIKKAVELLLNDNEYRQHLEKGAYEYYAKYASPIQSVKLLVGEVCE</sequence>
<name>A0ABT1FKZ9_9BACT</name>
<evidence type="ECO:0000313" key="1">
    <source>
        <dbReference type="EMBL" id="MCP1381197.1"/>
    </source>
</evidence>
<protein>
    <recommendedName>
        <fullName evidence="3">Glycosyl transferases group 1</fullName>
    </recommendedName>
</protein>
<evidence type="ECO:0000313" key="2">
    <source>
        <dbReference type="Proteomes" id="UP001204772"/>
    </source>
</evidence>
<dbReference type="RefSeq" id="WP_253524507.1">
    <property type="nucleotide sequence ID" value="NZ_JAMZEL010000001.1"/>
</dbReference>
<dbReference type="EMBL" id="JAMZEL010000001">
    <property type="protein sequence ID" value="MCP1381197.1"/>
    <property type="molecule type" value="Genomic_DNA"/>
</dbReference>
<evidence type="ECO:0008006" key="3">
    <source>
        <dbReference type="Google" id="ProtNLM"/>
    </source>
</evidence>
<keyword evidence="2" id="KW-1185">Reference proteome</keyword>
<comment type="caution">
    <text evidence="1">The sequence shown here is derived from an EMBL/GenBank/DDBJ whole genome shotgun (WGS) entry which is preliminary data.</text>
</comment>
<gene>
    <name evidence="1" type="ORF">NCI00_02125</name>
</gene>
<dbReference type="Proteomes" id="UP001204772">
    <property type="component" value="Unassembled WGS sequence"/>
</dbReference>